<evidence type="ECO:0000313" key="3">
    <source>
        <dbReference type="EMBL" id="MTH47273.1"/>
    </source>
</evidence>
<evidence type="ECO:0000313" key="4">
    <source>
        <dbReference type="Proteomes" id="UP000477739"/>
    </source>
</evidence>
<proteinExistence type="inferred from homology"/>
<feature type="domain" description="Serine dehydratase-like alpha subunit" evidence="2">
    <location>
        <begin position="160"/>
        <end position="414"/>
    </location>
</feature>
<dbReference type="Pfam" id="PF03313">
    <property type="entry name" value="SDH_alpha"/>
    <property type="match status" value="1"/>
</dbReference>
<name>A0A6L6IR52_9ENTR</name>
<dbReference type="GO" id="GO:0080146">
    <property type="term" value="F:L-cysteine desulfhydrase activity"/>
    <property type="evidence" value="ECO:0007669"/>
    <property type="project" value="TreeGrafter"/>
</dbReference>
<dbReference type="HAMAP" id="MF_01845">
    <property type="entry name" value="UPF0597"/>
    <property type="match status" value="1"/>
</dbReference>
<dbReference type="EMBL" id="WMJZ01000018">
    <property type="protein sequence ID" value="MTH47273.1"/>
    <property type="molecule type" value="Genomic_DNA"/>
</dbReference>
<dbReference type="InterPro" id="IPR005130">
    <property type="entry name" value="Ser_deHydtase-like_asu"/>
</dbReference>
<evidence type="ECO:0000259" key="2">
    <source>
        <dbReference type="Pfam" id="PF03313"/>
    </source>
</evidence>
<comment type="similarity">
    <text evidence="1">Belongs to the UPF0597 family.</text>
</comment>
<reference evidence="3 4" key="1">
    <citation type="submission" date="2019-11" db="EMBL/GenBank/DDBJ databases">
        <title>Escherichia alba sp. nov. isolated from the gut of plastic-eating superworms Zophobas atratus.</title>
        <authorList>
            <person name="Yang Y."/>
        </authorList>
    </citation>
    <scope>NUCLEOTIDE SEQUENCE [LARGE SCALE GENOMIC DNA]</scope>
    <source>
        <strain evidence="4">BIT-B35</strain>
    </source>
</reference>
<protein>
    <recommendedName>
        <fullName evidence="1">UPF0597 protein GJV78_13595</fullName>
    </recommendedName>
</protein>
<accession>A0A6L6IR52</accession>
<dbReference type="PIRSF" id="PIRSF006054">
    <property type="entry name" value="UCP006054"/>
    <property type="match status" value="1"/>
</dbReference>
<gene>
    <name evidence="3" type="ORF">GJV78_13595</name>
</gene>
<dbReference type="InterPro" id="IPR021144">
    <property type="entry name" value="UPF0597"/>
</dbReference>
<organism evidence="3 4">
    <name type="scientific">Intestinirhabdus alba</name>
    <dbReference type="NCBI Taxonomy" id="2899544"/>
    <lineage>
        <taxon>Bacteria</taxon>
        <taxon>Pseudomonadati</taxon>
        <taxon>Pseudomonadota</taxon>
        <taxon>Gammaproteobacteria</taxon>
        <taxon>Enterobacterales</taxon>
        <taxon>Enterobacteriaceae</taxon>
        <taxon>Intestinirhabdus</taxon>
    </lineage>
</organism>
<dbReference type="OrthoDB" id="41906at2"/>
<comment type="caution">
    <text evidence="3">The sequence shown here is derived from an EMBL/GenBank/DDBJ whole genome shotgun (WGS) entry which is preliminary data.</text>
</comment>
<dbReference type="PANTHER" id="PTHR30501">
    <property type="entry name" value="UPF0597 PROTEIN YHAM"/>
    <property type="match status" value="1"/>
</dbReference>
<keyword evidence="4" id="KW-1185">Reference proteome</keyword>
<evidence type="ECO:0000256" key="1">
    <source>
        <dbReference type="HAMAP-Rule" id="MF_01845"/>
    </source>
</evidence>
<dbReference type="Proteomes" id="UP000477739">
    <property type="component" value="Unassembled WGS sequence"/>
</dbReference>
<dbReference type="PANTHER" id="PTHR30501:SF2">
    <property type="entry name" value="UPF0597 PROTEIN YHAM"/>
    <property type="match status" value="1"/>
</dbReference>
<dbReference type="AlphaFoldDB" id="A0A6L6IR52"/>
<dbReference type="RefSeq" id="WP_155108875.1">
    <property type="nucleotide sequence ID" value="NZ_WMJZ01000018.1"/>
</dbReference>
<sequence>MNSHFFEILKREMVLALGCTEPVALAWAGAVVKKHLGAEPKRMVARCSPNIIKNVKSVIVPNTNGMKGIDVACVVGACFGDAESGLETLATMNEDKIARCAEKVAQIPCQIEILETNATLHFIIEGYYQDEVVGVEIKDEHTRIVQITRNGNVLQKAQERRQKHGGDGVEVGYSVKEIINFARTVDYSPLQTLLRRSIECNLAIAREGLQKDYGINVGKTILSMNDGGVRSEAKSYAAAASDARMSGCSLPVMINSGSGNQGITVSIPVIMYARHVNASEESLYRALILSNLIALYEKFWIGKLSAYCGVVCASSGAAAGITWLSQGSDEQIEYAVINTLGTLSGMICDGAKASCAAKIATGVDTAFTCVDMALRNQCMSAGDGIIKDGLDDTVMSVGRLASSGMRTTDEVILKIMLDQ</sequence>
<dbReference type="GO" id="GO:0019450">
    <property type="term" value="P:L-cysteine catabolic process to pyruvate"/>
    <property type="evidence" value="ECO:0007669"/>
    <property type="project" value="TreeGrafter"/>
</dbReference>